<accession>F8ESM1</accession>
<gene>
    <name evidence="1" type="ordered locus">Zymop_0897</name>
</gene>
<reference evidence="1 2" key="1">
    <citation type="journal article" date="2011" name="J. Bacteriol.">
        <title>Genome sequence of the ethanol-producing Zymomonas mobilis subsp. pomaceae lectotype strain ATCC 29192.</title>
        <authorList>
            <person name="Kouvelis V.N."/>
            <person name="Davenport K.W."/>
            <person name="Brettin T.S."/>
            <person name="Bruce D."/>
            <person name="Detter C."/>
            <person name="Han C.S."/>
            <person name="Nolan M."/>
            <person name="Tapia R."/>
            <person name="Damoulaki A."/>
            <person name="Kyrpides N.C."/>
            <person name="Typas M.A."/>
            <person name="Pappas K.M."/>
        </authorList>
    </citation>
    <scope>NUCLEOTIDE SEQUENCE [LARGE SCALE GENOMIC DNA]</scope>
    <source>
        <strain evidence="2">ATCC 29192 / DSM 22645 / JCM 10191 / CCUG 17912 / NBRC 13757 / NCIMB 11200 / NRRL B-4491 / Barker I</strain>
    </source>
</reference>
<dbReference type="STRING" id="579138.Zymop_0897"/>
<dbReference type="Gene3D" id="3.30.110.170">
    <property type="entry name" value="Protein of unknown function (DUF541), domain 1"/>
    <property type="match status" value="1"/>
</dbReference>
<dbReference type="RefSeq" id="WP_013934192.1">
    <property type="nucleotide sequence ID" value="NC_015709.1"/>
</dbReference>
<dbReference type="HOGENOM" id="CLU_080344_4_2_5"/>
<evidence type="ECO:0008006" key="3">
    <source>
        <dbReference type="Google" id="ProtNLM"/>
    </source>
</evidence>
<dbReference type="eggNOG" id="COG2968">
    <property type="taxonomic scope" value="Bacteria"/>
</dbReference>
<dbReference type="Gene3D" id="3.30.70.2970">
    <property type="entry name" value="Protein of unknown function (DUF541), domain 2"/>
    <property type="match status" value="1"/>
</dbReference>
<evidence type="ECO:0000313" key="1">
    <source>
        <dbReference type="EMBL" id="AEI37796.1"/>
    </source>
</evidence>
<dbReference type="GO" id="GO:0006974">
    <property type="term" value="P:DNA damage response"/>
    <property type="evidence" value="ECO:0007669"/>
    <property type="project" value="TreeGrafter"/>
</dbReference>
<name>F8ESM1_ZYMMT</name>
<sequence>MLKARYFFKGQYKALKIATIGAVTAAFSSIMVQSAMGANFLPPEMITASGTTLMIAATGEVKATPDLATITAMTSAEGTTAANATADNAKKMTDLLANIRNAGISNDDIETRNINISPRYRYEQNKTPQRIGYQAQSSIQIRIHDLSRVGSILDKMVQANVEDLEGPNFSLSNSAKAEDEARLQAITTARSRADLYARSVGLRVKRIMMISEGQLVRPMPLRPMLMAAKSRTADSTPETPVISGQQTVTITVNVAFELG</sequence>
<organism evidence="1 2">
    <name type="scientific">Zymomonas mobilis subsp. pomaceae (strain ATCC 29192 / DSM 22645 / JCM 10191 / CCUG 17912 / NBRC 13757 / NCIMB 11200 / NRRL B-4491 / Barker I)</name>
    <dbReference type="NCBI Taxonomy" id="579138"/>
    <lineage>
        <taxon>Bacteria</taxon>
        <taxon>Pseudomonadati</taxon>
        <taxon>Pseudomonadota</taxon>
        <taxon>Alphaproteobacteria</taxon>
        <taxon>Sphingomonadales</taxon>
        <taxon>Zymomonadaceae</taxon>
        <taxon>Zymomonas</taxon>
    </lineage>
</organism>
<dbReference type="AlphaFoldDB" id="F8ESM1"/>
<protein>
    <recommendedName>
        <fullName evidence="3">26 kDa periplasmic immunogenic protein</fullName>
    </recommendedName>
</protein>
<dbReference type="Pfam" id="PF04402">
    <property type="entry name" value="SIMPL"/>
    <property type="match status" value="1"/>
</dbReference>
<dbReference type="PATRIC" id="fig|579138.3.peg.945"/>
<dbReference type="InterPro" id="IPR052022">
    <property type="entry name" value="26kDa_periplasmic_antigen"/>
</dbReference>
<dbReference type="EMBL" id="CP002865">
    <property type="protein sequence ID" value="AEI37796.1"/>
    <property type="molecule type" value="Genomic_DNA"/>
</dbReference>
<dbReference type="PANTHER" id="PTHR34387">
    <property type="entry name" value="SLR1258 PROTEIN"/>
    <property type="match status" value="1"/>
</dbReference>
<dbReference type="InterPro" id="IPR007497">
    <property type="entry name" value="SIMPL/DUF541"/>
</dbReference>
<proteinExistence type="predicted"/>
<evidence type="ECO:0000313" key="2">
    <source>
        <dbReference type="Proteomes" id="UP000000491"/>
    </source>
</evidence>
<dbReference type="Proteomes" id="UP000000491">
    <property type="component" value="Chromosome"/>
</dbReference>
<dbReference type="KEGG" id="zmp:Zymop_0897"/>
<dbReference type="PANTHER" id="PTHR34387:SF1">
    <property type="entry name" value="PERIPLASMIC IMMUNOGENIC PROTEIN"/>
    <property type="match status" value="1"/>
</dbReference>